<accession>A0A649UYE9</accession>
<evidence type="ECO:0000256" key="6">
    <source>
        <dbReference type="SAM" id="MobiDB-lite"/>
    </source>
</evidence>
<protein>
    <submittedName>
        <fullName evidence="8">Nonstructural protein 1</fullName>
    </submittedName>
</protein>
<feature type="region of interest" description="Disordered" evidence="6">
    <location>
        <begin position="593"/>
        <end position="618"/>
    </location>
</feature>
<sequence>MQEEVECPRHGHGIILWVGSPGTTRDIPYEQAPTYLVDKDYVLTPMPEVDRLLKLYDMKQWLCGICQICDPNGEPYISPLIYAMFFNDLATVNKWVCTGEFNDNGIFHVHVLFRTSVRVDSLKRSMTTAWTNLLNNKAFTDRWGAQSTFDCLKLQTCHKPSSMLAYIMKEPLWLLSDFDQFLQICYDIDHWNLNERFRDKSKQMNSSEMNELTEALVSTIVQFNCKTFNDILRAAPDRFTKYLHRPGLSSIVANCLAFVEATGNSWMISLFEEFDPNPEPIHRVLLHQGIPPVDFDTVFHQWITKQDSKKNTICIYGPSNTGKSATISGLKKCVPWGEVVNTNTFAFEGLINSVIGIWEEPLISSELAEKTKQIFEGMQTSIPIKYKKPAMLARTPILITTNHYPWRFCSQEEEAFRNRMWIFTFQYNCRDVYYCPRTSEHRCKCRYCQASCGGSSSHGESVPCTVQRTNEPLPTGEQSIRSDQTDDVWSGSLRDPGEGTSWSHYSAPGSSSSCTKISSTYSTGRSSSTCTSIVQYFRPTGHRSSYSTDRTSDSESRPKQHVESRYSARDYGYDCRGNGNYSTWFHQLKRGRGTDGDSMGSDGNLSSLGSSIPPKKKKARISVSAKKSGLDREMGARSGLTKLDMHIPSKQDWESYLSWLYHIYG</sequence>
<evidence type="ECO:0000256" key="5">
    <source>
        <dbReference type="ARBA" id="ARBA00022840"/>
    </source>
</evidence>
<dbReference type="GeneID" id="80536484"/>
<dbReference type="EMBL" id="MK988620">
    <property type="protein sequence ID" value="QGJ83204.1"/>
    <property type="molecule type" value="Genomic_DNA"/>
</dbReference>
<dbReference type="GO" id="GO:0042025">
    <property type="term" value="C:host cell nucleus"/>
    <property type="evidence" value="ECO:0007669"/>
    <property type="project" value="UniProtKB-SubCell"/>
</dbReference>
<feature type="compositionally biased region" description="Basic and acidic residues" evidence="6">
    <location>
        <begin position="550"/>
        <end position="566"/>
    </location>
</feature>
<feature type="compositionally biased region" description="Polar residues" evidence="6">
    <location>
        <begin position="452"/>
        <end position="482"/>
    </location>
</feature>
<feature type="compositionally biased region" description="Low complexity" evidence="6">
    <location>
        <begin position="510"/>
        <end position="527"/>
    </location>
</feature>
<evidence type="ECO:0000256" key="4">
    <source>
        <dbReference type="ARBA" id="ARBA00022741"/>
    </source>
</evidence>
<keyword evidence="3" id="KW-0235">DNA replication</keyword>
<organism evidence="8 9">
    <name type="scientific">Peafowl parvovirus 2</name>
    <dbReference type="NCBI Taxonomy" id="2668087"/>
    <lineage>
        <taxon>Viruses</taxon>
        <taxon>Monodnaviria</taxon>
        <taxon>Shotokuvirae</taxon>
        <taxon>Cossaviricota</taxon>
        <taxon>Quintoviricetes</taxon>
        <taxon>Piccovirales</taxon>
        <taxon>Parvoviridae</taxon>
        <taxon>Hamaparvovirinae</taxon>
        <taxon>Chaphamaparvovirus</taxon>
        <taxon>Chaphamaparvovirus galliform5</taxon>
    </lineage>
</organism>
<dbReference type="Pfam" id="PF01057">
    <property type="entry name" value="Parvo_NS1"/>
    <property type="match status" value="1"/>
</dbReference>
<feature type="domain" description="SF3 helicase" evidence="7">
    <location>
        <begin position="294"/>
        <end position="438"/>
    </location>
</feature>
<dbReference type="RefSeq" id="YP_010798326.1">
    <property type="nucleotide sequence ID" value="NC_076414.1"/>
</dbReference>
<evidence type="ECO:0000313" key="9">
    <source>
        <dbReference type="Proteomes" id="UP000680943"/>
    </source>
</evidence>
<feature type="region of interest" description="Disordered" evidence="6">
    <location>
        <begin position="452"/>
        <end position="527"/>
    </location>
</feature>
<feature type="region of interest" description="Disordered" evidence="6">
    <location>
        <begin position="541"/>
        <end position="566"/>
    </location>
</feature>
<dbReference type="Proteomes" id="UP000680943">
    <property type="component" value="Segment"/>
</dbReference>
<dbReference type="PROSITE" id="PS51206">
    <property type="entry name" value="SF3_HELICASE_1"/>
    <property type="match status" value="1"/>
</dbReference>
<dbReference type="SUPFAM" id="SSF52540">
    <property type="entry name" value="P-loop containing nucleoside triphosphate hydrolases"/>
    <property type="match status" value="1"/>
</dbReference>
<dbReference type="GO" id="GO:0005524">
    <property type="term" value="F:ATP binding"/>
    <property type="evidence" value="ECO:0007669"/>
    <property type="project" value="UniProtKB-KW"/>
</dbReference>
<keyword evidence="2" id="KW-1048">Host nucleus</keyword>
<evidence type="ECO:0000256" key="1">
    <source>
        <dbReference type="ARBA" id="ARBA00004147"/>
    </source>
</evidence>
<evidence type="ECO:0000256" key="3">
    <source>
        <dbReference type="ARBA" id="ARBA00022705"/>
    </source>
</evidence>
<keyword evidence="4" id="KW-0547">Nucleotide-binding</keyword>
<dbReference type="InterPro" id="IPR027417">
    <property type="entry name" value="P-loop_NTPase"/>
</dbReference>
<evidence type="ECO:0000256" key="2">
    <source>
        <dbReference type="ARBA" id="ARBA00022562"/>
    </source>
</evidence>
<feature type="compositionally biased region" description="Low complexity" evidence="6">
    <location>
        <begin position="596"/>
        <end position="611"/>
    </location>
</feature>
<proteinExistence type="predicted"/>
<keyword evidence="9" id="KW-1185">Reference proteome</keyword>
<dbReference type="InterPro" id="IPR001257">
    <property type="entry name" value="Parvovirus_NS1_helicase"/>
</dbReference>
<dbReference type="Gene3D" id="3.40.50.300">
    <property type="entry name" value="P-loop containing nucleotide triphosphate hydrolases"/>
    <property type="match status" value="1"/>
</dbReference>
<name>A0A649UYE9_9VIRU</name>
<dbReference type="GO" id="GO:0006260">
    <property type="term" value="P:DNA replication"/>
    <property type="evidence" value="ECO:0007669"/>
    <property type="project" value="UniProtKB-KW"/>
</dbReference>
<keyword evidence="5" id="KW-0067">ATP-binding</keyword>
<evidence type="ECO:0000313" key="8">
    <source>
        <dbReference type="EMBL" id="QGJ83204.1"/>
    </source>
</evidence>
<dbReference type="GO" id="GO:0019079">
    <property type="term" value="P:viral genome replication"/>
    <property type="evidence" value="ECO:0007669"/>
    <property type="project" value="InterPro"/>
</dbReference>
<evidence type="ECO:0000259" key="7">
    <source>
        <dbReference type="PROSITE" id="PS51206"/>
    </source>
</evidence>
<dbReference type="KEGG" id="vg:80536484"/>
<comment type="subcellular location">
    <subcellularLocation>
        <location evidence="1">Host nucleus</location>
    </subcellularLocation>
</comment>
<reference evidence="8 9" key="1">
    <citation type="journal article" date="2019" name="Virology">
        <title>Genomic and transcriptional analyses of novel parvoviruses identified from dead peafowl.</title>
        <authorList>
            <person name="Liu X."/>
            <person name="Wang H."/>
            <person name="Liu X."/>
            <person name="Li Y."/>
            <person name="Chen J."/>
            <person name="Zhang J."/>
            <person name="Wang X."/>
            <person name="Shen S."/>
            <person name="Wang H."/>
            <person name="Deng F."/>
            <person name="Wang M."/>
            <person name="Guan W."/>
            <person name="Hu Z."/>
        </authorList>
    </citation>
    <scope>NUCLEOTIDE SEQUENCE [LARGE SCALE GENOMIC DNA]</scope>
    <source>
        <strain evidence="8">PePV2</strain>
    </source>
</reference>
<dbReference type="InterPro" id="IPR014015">
    <property type="entry name" value="Helicase_SF3_DNA-vir"/>
</dbReference>